<dbReference type="InterPro" id="IPR015421">
    <property type="entry name" value="PyrdxlP-dep_Trfase_major"/>
</dbReference>
<feature type="non-terminal residue" evidence="6">
    <location>
        <position position="315"/>
    </location>
</feature>
<dbReference type="GO" id="GO:0005829">
    <property type="term" value="C:cytosol"/>
    <property type="evidence" value="ECO:0007669"/>
    <property type="project" value="TreeGrafter"/>
</dbReference>
<proteinExistence type="inferred from homology"/>
<keyword evidence="3" id="KW-0663">Pyridoxal phosphate</keyword>
<dbReference type="PANTHER" id="PTHR48097">
    <property type="entry name" value="L-THREONINE ALDOLASE-RELATED"/>
    <property type="match status" value="1"/>
</dbReference>
<feature type="domain" description="Aromatic amino acid beta-eliminating lyase/threonine aldolase" evidence="5">
    <location>
        <begin position="7"/>
        <end position="290"/>
    </location>
</feature>
<dbReference type="InterPro" id="IPR015424">
    <property type="entry name" value="PyrdxlP-dep_Trfase"/>
</dbReference>
<organism evidence="6">
    <name type="scientific">marine metagenome</name>
    <dbReference type="NCBI Taxonomy" id="408172"/>
    <lineage>
        <taxon>unclassified sequences</taxon>
        <taxon>metagenomes</taxon>
        <taxon>ecological metagenomes</taxon>
    </lineage>
</organism>
<comment type="cofactor">
    <cofactor evidence="1">
        <name>pyridoxal 5'-phosphate</name>
        <dbReference type="ChEBI" id="CHEBI:597326"/>
    </cofactor>
</comment>
<dbReference type="SUPFAM" id="SSF53383">
    <property type="entry name" value="PLP-dependent transferases"/>
    <property type="match status" value="1"/>
</dbReference>
<keyword evidence="4" id="KW-0456">Lyase</keyword>
<dbReference type="EMBL" id="UINC01034813">
    <property type="protein sequence ID" value="SVB26243.1"/>
    <property type="molecule type" value="Genomic_DNA"/>
</dbReference>
<comment type="similarity">
    <text evidence="2">Belongs to the threonine aldolase family.</text>
</comment>
<dbReference type="NCBIfam" id="NF041359">
    <property type="entry name" value="GntG_guanitoxin"/>
    <property type="match status" value="1"/>
</dbReference>
<dbReference type="FunFam" id="3.40.640.10:FF:000030">
    <property type="entry name" value="Low-specificity L-threonine aldolase"/>
    <property type="match status" value="1"/>
</dbReference>
<dbReference type="Gene3D" id="3.90.1150.10">
    <property type="entry name" value="Aspartate Aminotransferase, domain 1"/>
    <property type="match status" value="1"/>
</dbReference>
<evidence type="ECO:0000313" key="6">
    <source>
        <dbReference type="EMBL" id="SVB26243.1"/>
    </source>
</evidence>
<dbReference type="InterPro" id="IPR001597">
    <property type="entry name" value="ArAA_b-elim_lyase/Thr_aldolase"/>
</dbReference>
<evidence type="ECO:0000256" key="2">
    <source>
        <dbReference type="ARBA" id="ARBA00006966"/>
    </source>
</evidence>
<protein>
    <recommendedName>
        <fullName evidence="5">Aromatic amino acid beta-eliminating lyase/threonine aldolase domain-containing protein</fullName>
    </recommendedName>
</protein>
<name>A0A382CLR9_9ZZZZ</name>
<gene>
    <name evidence="6" type="ORF">METZ01_LOCUS179097</name>
</gene>
<dbReference type="PANTHER" id="PTHR48097:SF9">
    <property type="entry name" value="L-THREONINE ALDOLASE"/>
    <property type="match status" value="1"/>
</dbReference>
<accession>A0A382CLR9</accession>
<evidence type="ECO:0000256" key="3">
    <source>
        <dbReference type="ARBA" id="ARBA00022898"/>
    </source>
</evidence>
<evidence type="ECO:0000256" key="1">
    <source>
        <dbReference type="ARBA" id="ARBA00001933"/>
    </source>
</evidence>
<evidence type="ECO:0000256" key="4">
    <source>
        <dbReference type="ARBA" id="ARBA00023239"/>
    </source>
</evidence>
<dbReference type="InterPro" id="IPR015422">
    <property type="entry name" value="PyrdxlP-dep_Trfase_small"/>
</dbReference>
<dbReference type="PIRSF" id="PIRSF017617">
    <property type="entry name" value="Thr_aldolase"/>
    <property type="match status" value="1"/>
</dbReference>
<evidence type="ECO:0000259" key="5">
    <source>
        <dbReference type="Pfam" id="PF01212"/>
    </source>
</evidence>
<dbReference type="GO" id="GO:0006545">
    <property type="term" value="P:glycine biosynthetic process"/>
    <property type="evidence" value="ECO:0007669"/>
    <property type="project" value="TreeGrafter"/>
</dbReference>
<dbReference type="Pfam" id="PF01212">
    <property type="entry name" value="Beta_elim_lyase"/>
    <property type="match status" value="1"/>
</dbReference>
<sequence>MPNRCVDLRSDTVTQPTLKMREAMMYAEVGDDCAGEDPTVNRLQSLAARKLGKQAALFVPTGTMGNNVAVLTHTNAGDTVILDSEAHIYYYECGAISALGGVMPITINSDDGCPDPDQVEFYLQRDPIRFPKVGLICLENTHNRRGGRAVSLERMLVMQSVAVRYDVPVHLDGARIFNAAHALGVRVKDIADCADSVSFCLSKGLSAPVGSLLVGSSGFIANAIQVRRRLGGGMRQSGVIAAAGIIALTEMVDRLVDDHENAQYLVKELAAIDNLELNQTDFHTNMVVVNVQKIGITAPEFVKFASEHGIRISYF</sequence>
<dbReference type="GO" id="GO:0008732">
    <property type="term" value="F:L-allo-threonine aldolase activity"/>
    <property type="evidence" value="ECO:0007669"/>
    <property type="project" value="TreeGrafter"/>
</dbReference>
<dbReference type="Gene3D" id="3.40.640.10">
    <property type="entry name" value="Type I PLP-dependent aspartate aminotransferase-like (Major domain)"/>
    <property type="match status" value="1"/>
</dbReference>
<dbReference type="InterPro" id="IPR023603">
    <property type="entry name" value="Low_specificity_L-TA-like"/>
</dbReference>
<reference evidence="6" key="1">
    <citation type="submission" date="2018-05" db="EMBL/GenBank/DDBJ databases">
        <authorList>
            <person name="Lanie J.A."/>
            <person name="Ng W.-L."/>
            <person name="Kazmierczak K.M."/>
            <person name="Andrzejewski T.M."/>
            <person name="Davidsen T.M."/>
            <person name="Wayne K.J."/>
            <person name="Tettelin H."/>
            <person name="Glass J.I."/>
            <person name="Rusch D."/>
            <person name="Podicherti R."/>
            <person name="Tsui H.-C.T."/>
            <person name="Winkler M.E."/>
        </authorList>
    </citation>
    <scope>NUCLEOTIDE SEQUENCE</scope>
</reference>
<dbReference type="AlphaFoldDB" id="A0A382CLR9"/>
<dbReference type="GO" id="GO:0006567">
    <property type="term" value="P:L-threonine catabolic process"/>
    <property type="evidence" value="ECO:0007669"/>
    <property type="project" value="TreeGrafter"/>
</dbReference>